<evidence type="ECO:0000256" key="2">
    <source>
        <dbReference type="SAM" id="MobiDB-lite"/>
    </source>
</evidence>
<feature type="region of interest" description="Disordered" evidence="2">
    <location>
        <begin position="71"/>
        <end position="97"/>
    </location>
</feature>
<dbReference type="Proteomes" id="UP000680865">
    <property type="component" value="Unassembled WGS sequence"/>
</dbReference>
<proteinExistence type="inferred from homology"/>
<keyword evidence="4" id="KW-1185">Reference proteome</keyword>
<dbReference type="SUPFAM" id="SSF140453">
    <property type="entry name" value="EsxAB dimer-like"/>
    <property type="match status" value="1"/>
</dbReference>
<dbReference type="InterPro" id="IPR036689">
    <property type="entry name" value="ESAT-6-like_sf"/>
</dbReference>
<accession>A0A919T1G0</accession>
<dbReference type="Gene3D" id="1.10.287.1060">
    <property type="entry name" value="ESAT-6-like"/>
    <property type="match status" value="1"/>
</dbReference>
<sequence>MAQTAAKFDQVNQDLTSMLNRLMSELSVLQTAWAGRGARAFENVRAQYQQDLSQLNKALAETAVAIKESGVNYDTTDESAADSMTKAGGGGYLPLEN</sequence>
<evidence type="ECO:0000256" key="1">
    <source>
        <dbReference type="RuleBase" id="RU362001"/>
    </source>
</evidence>
<dbReference type="NCBIfam" id="TIGR03930">
    <property type="entry name" value="WXG100_ESAT6"/>
    <property type="match status" value="1"/>
</dbReference>
<dbReference type="Pfam" id="PF06013">
    <property type="entry name" value="WXG100"/>
    <property type="match status" value="1"/>
</dbReference>
<evidence type="ECO:0000313" key="4">
    <source>
        <dbReference type="Proteomes" id="UP000680865"/>
    </source>
</evidence>
<gene>
    <name evidence="3" type="ORF">Aco04nite_83500</name>
</gene>
<dbReference type="AlphaFoldDB" id="A0A919T1G0"/>
<evidence type="ECO:0000313" key="3">
    <source>
        <dbReference type="EMBL" id="GIM82833.1"/>
    </source>
</evidence>
<name>A0A919T1G0_9ACTN</name>
<protein>
    <recommendedName>
        <fullName evidence="1">ESAT-6-like protein</fullName>
    </recommendedName>
</protein>
<comment type="similarity">
    <text evidence="1">Belongs to the WXG100 family.</text>
</comment>
<dbReference type="InterPro" id="IPR010310">
    <property type="entry name" value="T7SS_ESAT-6-like"/>
</dbReference>
<feature type="compositionally biased region" description="Gly residues" evidence="2">
    <location>
        <begin position="87"/>
        <end position="97"/>
    </location>
</feature>
<organism evidence="3 4">
    <name type="scientific">Winogradskya consettensis</name>
    <dbReference type="NCBI Taxonomy" id="113560"/>
    <lineage>
        <taxon>Bacteria</taxon>
        <taxon>Bacillati</taxon>
        <taxon>Actinomycetota</taxon>
        <taxon>Actinomycetes</taxon>
        <taxon>Micromonosporales</taxon>
        <taxon>Micromonosporaceae</taxon>
        <taxon>Winogradskya</taxon>
    </lineage>
</organism>
<comment type="caution">
    <text evidence="3">The sequence shown here is derived from an EMBL/GenBank/DDBJ whole genome shotgun (WGS) entry which is preliminary data.</text>
</comment>
<dbReference type="EMBL" id="BOQP01000052">
    <property type="protein sequence ID" value="GIM82833.1"/>
    <property type="molecule type" value="Genomic_DNA"/>
</dbReference>
<reference evidence="3" key="1">
    <citation type="submission" date="2021-03" db="EMBL/GenBank/DDBJ databases">
        <title>Whole genome shotgun sequence of Actinoplanes consettensis NBRC 14913.</title>
        <authorList>
            <person name="Komaki H."/>
            <person name="Tamura T."/>
        </authorList>
    </citation>
    <scope>NUCLEOTIDE SEQUENCE</scope>
    <source>
        <strain evidence="3">NBRC 14913</strain>
    </source>
</reference>